<dbReference type="GO" id="GO:0008170">
    <property type="term" value="F:N-methyltransferase activity"/>
    <property type="evidence" value="ECO:0007669"/>
    <property type="project" value="InterPro"/>
</dbReference>
<comment type="caution">
    <text evidence="10">The sequence shown here is derived from an EMBL/GenBank/DDBJ whole genome shotgun (WGS) entry which is preliminary data.</text>
</comment>
<evidence type="ECO:0000256" key="4">
    <source>
        <dbReference type="ARBA" id="ARBA00022679"/>
    </source>
</evidence>
<comment type="catalytic activity">
    <reaction evidence="8">
        <text>a 2'-deoxycytidine in DNA + S-adenosyl-L-methionine = an N(4)-methyl-2'-deoxycytidine in DNA + S-adenosyl-L-homocysteine + H(+)</text>
        <dbReference type="Rhea" id="RHEA:16857"/>
        <dbReference type="Rhea" id="RHEA-COMP:11369"/>
        <dbReference type="Rhea" id="RHEA-COMP:13674"/>
        <dbReference type="ChEBI" id="CHEBI:15378"/>
        <dbReference type="ChEBI" id="CHEBI:57856"/>
        <dbReference type="ChEBI" id="CHEBI:59789"/>
        <dbReference type="ChEBI" id="CHEBI:85452"/>
        <dbReference type="ChEBI" id="CHEBI:137933"/>
        <dbReference type="EC" id="2.1.1.113"/>
    </reaction>
</comment>
<evidence type="ECO:0000259" key="9">
    <source>
        <dbReference type="Pfam" id="PF01555"/>
    </source>
</evidence>
<comment type="similarity">
    <text evidence="1">Belongs to the N(4)/N(6)-methyltransferase family. N(4) subfamily.</text>
</comment>
<proteinExistence type="inferred from homology"/>
<evidence type="ECO:0000256" key="7">
    <source>
        <dbReference type="ARBA" id="ARBA00023125"/>
    </source>
</evidence>
<dbReference type="RefSeq" id="WP_160907905.1">
    <property type="nucleotide sequence ID" value="NZ_WVHS01000004.1"/>
</dbReference>
<sequence length="424" mass="48873">MRTSQAFLQKFDTEVNKDWSFAESRSVEHLTHGYHRYPAKFVPQLVKKLIETYTQKGDKIVDVFAGCGTTLVESKVHGRTSEGVDINPVAELITRAKITAIEPKKLQKRYERIQSAIQGYEPFRVAAPEKHPRIDYWFREEEKDKIAFLYHIILPIRDEHLRDFFLCALSNILKNCSRWLQSSTKPQIDPIKVIREPFAAFEFQVKRMLKKNGQFYEELSNNKALNVKCKIRLADARRTKIRANSANAIITSPPYVTSYEYADIHQLTGYWFDYIADITSFRKDFIGTFYSNNKETETIVPIAQEIVQRLIAIDKKSAGEVANYFNDMFAVATEMRRILKPGGVVCMVVGNTTMKGVKITSAEAFAQMLSMQGLKIENVIKREIPFKLIPTIRDKKTGKFTTLDSKNKKLVYPEEFIIVARKKV</sequence>
<evidence type="ECO:0000256" key="1">
    <source>
        <dbReference type="ARBA" id="ARBA00010203"/>
    </source>
</evidence>
<evidence type="ECO:0000256" key="6">
    <source>
        <dbReference type="ARBA" id="ARBA00022747"/>
    </source>
</evidence>
<dbReference type="InterPro" id="IPR002941">
    <property type="entry name" value="DNA_methylase_N4/N6"/>
</dbReference>
<dbReference type="AlphaFoldDB" id="A0A7K1Y195"/>
<evidence type="ECO:0000256" key="5">
    <source>
        <dbReference type="ARBA" id="ARBA00022691"/>
    </source>
</evidence>
<dbReference type="EC" id="2.1.1.113" evidence="2"/>
<protein>
    <recommendedName>
        <fullName evidence="2">site-specific DNA-methyltransferase (cytosine-N(4)-specific)</fullName>
        <ecNumber evidence="2">2.1.1.113</ecNumber>
    </recommendedName>
</protein>
<dbReference type="InterPro" id="IPR029063">
    <property type="entry name" value="SAM-dependent_MTases_sf"/>
</dbReference>
<dbReference type="EMBL" id="WVHS01000004">
    <property type="protein sequence ID" value="MXV16887.1"/>
    <property type="molecule type" value="Genomic_DNA"/>
</dbReference>
<evidence type="ECO:0000256" key="8">
    <source>
        <dbReference type="ARBA" id="ARBA00049120"/>
    </source>
</evidence>
<accession>A0A7K1Y195</accession>
<feature type="domain" description="DNA methylase N-4/N-6" evidence="9">
    <location>
        <begin position="11"/>
        <end position="88"/>
    </location>
</feature>
<gene>
    <name evidence="10" type="ORF">GS398_16420</name>
</gene>
<keyword evidence="7" id="KW-0238">DNA-binding</keyword>
<dbReference type="GO" id="GO:0015667">
    <property type="term" value="F:site-specific DNA-methyltransferase (cytosine-N4-specific) activity"/>
    <property type="evidence" value="ECO:0007669"/>
    <property type="project" value="UniProtKB-EC"/>
</dbReference>
<dbReference type="Gene3D" id="3.40.50.150">
    <property type="entry name" value="Vaccinia Virus protein VP39"/>
    <property type="match status" value="2"/>
</dbReference>
<keyword evidence="3" id="KW-0489">Methyltransferase</keyword>
<dbReference type="SUPFAM" id="SSF53335">
    <property type="entry name" value="S-adenosyl-L-methionine-dependent methyltransferases"/>
    <property type="match status" value="3"/>
</dbReference>
<dbReference type="PROSITE" id="PS00093">
    <property type="entry name" value="N4_MTASE"/>
    <property type="match status" value="1"/>
</dbReference>
<dbReference type="Pfam" id="PF01555">
    <property type="entry name" value="N6_N4_Mtase"/>
    <property type="match status" value="2"/>
</dbReference>
<dbReference type="InterPro" id="IPR017985">
    <property type="entry name" value="MeTrfase_CN4_CS"/>
</dbReference>
<dbReference type="Proteomes" id="UP000451233">
    <property type="component" value="Unassembled WGS sequence"/>
</dbReference>
<evidence type="ECO:0000313" key="10">
    <source>
        <dbReference type="EMBL" id="MXV16887.1"/>
    </source>
</evidence>
<evidence type="ECO:0000313" key="11">
    <source>
        <dbReference type="Proteomes" id="UP000451233"/>
    </source>
</evidence>
<name>A0A7K1Y195_9SPHI</name>
<organism evidence="10 11">
    <name type="scientific">Hufsiella ginkgonis</name>
    <dbReference type="NCBI Taxonomy" id="2695274"/>
    <lineage>
        <taxon>Bacteria</taxon>
        <taxon>Pseudomonadati</taxon>
        <taxon>Bacteroidota</taxon>
        <taxon>Sphingobacteriia</taxon>
        <taxon>Sphingobacteriales</taxon>
        <taxon>Sphingobacteriaceae</taxon>
        <taxon>Hufsiella</taxon>
    </lineage>
</organism>
<keyword evidence="4" id="KW-0808">Transferase</keyword>
<keyword evidence="11" id="KW-1185">Reference proteome</keyword>
<evidence type="ECO:0000256" key="3">
    <source>
        <dbReference type="ARBA" id="ARBA00022603"/>
    </source>
</evidence>
<keyword evidence="5" id="KW-0949">S-adenosyl-L-methionine</keyword>
<dbReference type="GO" id="GO:0003677">
    <property type="term" value="F:DNA binding"/>
    <property type="evidence" value="ECO:0007669"/>
    <property type="project" value="UniProtKB-KW"/>
</dbReference>
<feature type="domain" description="DNA methylase N-4/N-6" evidence="9">
    <location>
        <begin position="247"/>
        <end position="423"/>
    </location>
</feature>
<dbReference type="GO" id="GO:0009307">
    <property type="term" value="P:DNA restriction-modification system"/>
    <property type="evidence" value="ECO:0007669"/>
    <property type="project" value="UniProtKB-KW"/>
</dbReference>
<dbReference type="GO" id="GO:0032259">
    <property type="term" value="P:methylation"/>
    <property type="evidence" value="ECO:0007669"/>
    <property type="project" value="UniProtKB-KW"/>
</dbReference>
<keyword evidence="6" id="KW-0680">Restriction system</keyword>
<reference evidence="10 11" key="1">
    <citation type="submission" date="2019-11" db="EMBL/GenBank/DDBJ databases">
        <title>Pedobacter sp. HMF7056 Genome sequencing and assembly.</title>
        <authorList>
            <person name="Kang H."/>
            <person name="Kim H."/>
            <person name="Joh K."/>
        </authorList>
    </citation>
    <scope>NUCLEOTIDE SEQUENCE [LARGE SCALE GENOMIC DNA]</scope>
    <source>
        <strain evidence="10 11">HMF7056</strain>
    </source>
</reference>
<evidence type="ECO:0000256" key="2">
    <source>
        <dbReference type="ARBA" id="ARBA00012185"/>
    </source>
</evidence>